<dbReference type="Proteomes" id="UP000623129">
    <property type="component" value="Unassembled WGS sequence"/>
</dbReference>
<comment type="caution">
    <text evidence="3">The sequence shown here is derived from an EMBL/GenBank/DDBJ whole genome shotgun (WGS) entry which is preliminary data.</text>
</comment>
<dbReference type="GO" id="GO:0016706">
    <property type="term" value="F:2-oxoglutarate-dependent dioxygenase activity"/>
    <property type="evidence" value="ECO:0007669"/>
    <property type="project" value="TreeGrafter"/>
</dbReference>
<dbReference type="EMBL" id="SWLB01000024">
    <property type="protein sequence ID" value="KAF3323018.1"/>
    <property type="molecule type" value="Genomic_DNA"/>
</dbReference>
<dbReference type="PANTHER" id="PTHR12480">
    <property type="entry name" value="ARGININE DEMETHYLASE AND LYSYL-HYDROXYLASE JMJD"/>
    <property type="match status" value="1"/>
</dbReference>
<dbReference type="AlphaFoldDB" id="A0A833QP28"/>
<proteinExistence type="inferred from homology"/>
<dbReference type="GO" id="GO:0043565">
    <property type="term" value="F:sequence-specific DNA binding"/>
    <property type="evidence" value="ECO:0007669"/>
    <property type="project" value="TreeGrafter"/>
</dbReference>
<dbReference type="InterPro" id="IPR041667">
    <property type="entry name" value="Cupin_8"/>
</dbReference>
<dbReference type="InterPro" id="IPR050910">
    <property type="entry name" value="JMJD6_ArgDemeth/LysHydrox"/>
</dbReference>
<dbReference type="SUPFAM" id="SSF51197">
    <property type="entry name" value="Clavaminate synthase-like"/>
    <property type="match status" value="1"/>
</dbReference>
<name>A0A833QP28_9POAL</name>
<evidence type="ECO:0000256" key="1">
    <source>
        <dbReference type="ARBA" id="ARBA00006801"/>
    </source>
</evidence>
<dbReference type="SMART" id="SM00558">
    <property type="entry name" value="JmjC"/>
    <property type="match status" value="1"/>
</dbReference>
<dbReference type="GO" id="GO:0005737">
    <property type="term" value="C:cytoplasm"/>
    <property type="evidence" value="ECO:0007669"/>
    <property type="project" value="TreeGrafter"/>
</dbReference>
<reference evidence="3" key="1">
    <citation type="submission" date="2020-01" db="EMBL/GenBank/DDBJ databases">
        <title>Genome sequence of Kobresia littledalei, the first chromosome-level genome in the family Cyperaceae.</title>
        <authorList>
            <person name="Qu G."/>
        </authorList>
    </citation>
    <scope>NUCLEOTIDE SEQUENCE</scope>
    <source>
        <strain evidence="3">C.B.Clarke</strain>
        <tissue evidence="3">Leaf</tissue>
    </source>
</reference>
<keyword evidence="4" id="KW-1185">Reference proteome</keyword>
<accession>A0A833QP28</accession>
<organism evidence="3 4">
    <name type="scientific">Carex littledalei</name>
    <dbReference type="NCBI Taxonomy" id="544730"/>
    <lineage>
        <taxon>Eukaryota</taxon>
        <taxon>Viridiplantae</taxon>
        <taxon>Streptophyta</taxon>
        <taxon>Embryophyta</taxon>
        <taxon>Tracheophyta</taxon>
        <taxon>Spermatophyta</taxon>
        <taxon>Magnoliopsida</taxon>
        <taxon>Liliopsida</taxon>
        <taxon>Poales</taxon>
        <taxon>Cyperaceae</taxon>
        <taxon>Cyperoideae</taxon>
        <taxon>Cariceae</taxon>
        <taxon>Carex</taxon>
        <taxon>Carex subgen. Euthyceras</taxon>
    </lineage>
</organism>
<dbReference type="GO" id="GO:0045905">
    <property type="term" value="P:positive regulation of translational termination"/>
    <property type="evidence" value="ECO:0007669"/>
    <property type="project" value="TreeGrafter"/>
</dbReference>
<evidence type="ECO:0000259" key="2">
    <source>
        <dbReference type="PROSITE" id="PS51184"/>
    </source>
</evidence>
<dbReference type="InterPro" id="IPR003347">
    <property type="entry name" value="JmjC_dom"/>
</dbReference>
<comment type="similarity">
    <text evidence="1">Belongs to the JARID1 histone demethylase family.</text>
</comment>
<dbReference type="Gene3D" id="2.60.120.650">
    <property type="entry name" value="Cupin"/>
    <property type="match status" value="1"/>
</dbReference>
<gene>
    <name evidence="3" type="ORF">FCM35_KLT13007</name>
</gene>
<dbReference type="PROSITE" id="PS51184">
    <property type="entry name" value="JMJC"/>
    <property type="match status" value="1"/>
</dbReference>
<feature type="domain" description="JmjC" evidence="2">
    <location>
        <begin position="128"/>
        <end position="300"/>
    </location>
</feature>
<dbReference type="OrthoDB" id="424465at2759"/>
<sequence>MALKIGGEIERVDGRSLTYEQFIDRYMKANLPVVLTGLTDTWQSRTDWVQKSNPTVTITKPNLSFFSSLCSTSTVQVADCNKKEYSDQKRLEMTLPDFIRSWSQHSHDGSKPSDEPESFLYLKDWHFVKEYPNYCAYTTPTFFKDDWLNIYLDSHTLHRDSDICPHQNEANCADYRFVYMGPKGTWTPLHADVFRSYSWSANVFGKKYWLLLPPSQSHLLFDRNGKSSIYSIYDDISEMQFPGFKKTVWLECTQESGDIIFVPSGWYHQVHNLEDTISINHNWFNGYNLSWVWSLLVEDYKIAKEYIEDIRNISDDFESLCQRNLAANTGMNFYDFFIFITRYALANIIELYHVPNSKIAIHLLHNLTSIQAVASEMISQEAFSVQNLRTISSENYDAFSDIAKAFEENKFHELCEAVFKTYNSLDSEHNDGIRSEMRNGIKKGCFSINCSKDDCDVPGLVKGLVSKISGPQDLVDLMGRVMESTIHIS</sequence>
<evidence type="ECO:0000313" key="4">
    <source>
        <dbReference type="Proteomes" id="UP000623129"/>
    </source>
</evidence>
<dbReference type="GO" id="GO:0005634">
    <property type="term" value="C:nucleus"/>
    <property type="evidence" value="ECO:0007669"/>
    <property type="project" value="TreeGrafter"/>
</dbReference>
<dbReference type="Pfam" id="PF13621">
    <property type="entry name" value="Cupin_8"/>
    <property type="match status" value="1"/>
</dbReference>
<dbReference type="PANTHER" id="PTHR12480:SF6">
    <property type="entry name" value="2-OXOGLUTARATE AND IRON-DEPENDENT OXYGENASE JMJD4"/>
    <property type="match status" value="1"/>
</dbReference>
<protein>
    <submittedName>
        <fullName evidence="3">JmjC domain-containing protein 4 isoform X1</fullName>
    </submittedName>
</protein>
<evidence type="ECO:0000313" key="3">
    <source>
        <dbReference type="EMBL" id="KAF3323018.1"/>
    </source>
</evidence>